<accession>A0A316UQQ7</accession>
<feature type="transmembrane region" description="Helical" evidence="12">
    <location>
        <begin position="15"/>
        <end position="34"/>
    </location>
</feature>
<feature type="transmembrane region" description="Helical" evidence="12">
    <location>
        <begin position="222"/>
        <end position="245"/>
    </location>
</feature>
<feature type="transmembrane region" description="Helical" evidence="12">
    <location>
        <begin position="110"/>
        <end position="133"/>
    </location>
</feature>
<feature type="transmembrane region" description="Helical" evidence="12">
    <location>
        <begin position="347"/>
        <end position="365"/>
    </location>
</feature>
<organism evidence="14 15">
    <name type="scientific">Jaminaea rosea</name>
    <dbReference type="NCBI Taxonomy" id="1569628"/>
    <lineage>
        <taxon>Eukaryota</taxon>
        <taxon>Fungi</taxon>
        <taxon>Dikarya</taxon>
        <taxon>Basidiomycota</taxon>
        <taxon>Ustilaginomycotina</taxon>
        <taxon>Exobasidiomycetes</taxon>
        <taxon>Microstromatales</taxon>
        <taxon>Microstromatales incertae sedis</taxon>
        <taxon>Jaminaea</taxon>
    </lineage>
</organism>
<feature type="transmembrane region" description="Helical" evidence="12">
    <location>
        <begin position="424"/>
        <end position="445"/>
    </location>
</feature>
<evidence type="ECO:0000256" key="11">
    <source>
        <dbReference type="SAM" id="MobiDB-lite"/>
    </source>
</evidence>
<dbReference type="InterPro" id="IPR006153">
    <property type="entry name" value="Cation/H_exchanger_TM"/>
</dbReference>
<dbReference type="OrthoDB" id="2190219at2759"/>
<comment type="subcellular location">
    <subcellularLocation>
        <location evidence="1">Membrane</location>
        <topology evidence="1">Multi-pass membrane protein</topology>
    </subcellularLocation>
</comment>
<feature type="region of interest" description="Disordered" evidence="11">
    <location>
        <begin position="464"/>
        <end position="512"/>
    </location>
</feature>
<keyword evidence="7" id="KW-0915">Sodium</keyword>
<keyword evidence="10" id="KW-0739">Sodium transport</keyword>
<feature type="compositionally biased region" description="Basic and acidic residues" evidence="11">
    <location>
        <begin position="675"/>
        <end position="691"/>
    </location>
</feature>
<keyword evidence="5 12" id="KW-0812">Transmembrane</keyword>
<dbReference type="Gene3D" id="1.20.1530.20">
    <property type="match status" value="1"/>
</dbReference>
<keyword evidence="4" id="KW-0050">Antiport</keyword>
<dbReference type="Proteomes" id="UP000245884">
    <property type="component" value="Unassembled WGS sequence"/>
</dbReference>
<evidence type="ECO:0000256" key="1">
    <source>
        <dbReference type="ARBA" id="ARBA00004141"/>
    </source>
</evidence>
<feature type="compositionally biased region" description="Polar residues" evidence="11">
    <location>
        <begin position="464"/>
        <end position="484"/>
    </location>
</feature>
<evidence type="ECO:0000256" key="10">
    <source>
        <dbReference type="ARBA" id="ARBA00023201"/>
    </source>
</evidence>
<dbReference type="GO" id="GO:0036376">
    <property type="term" value="P:sodium ion export across plasma membrane"/>
    <property type="evidence" value="ECO:0007669"/>
    <property type="project" value="InterPro"/>
</dbReference>
<feature type="transmembrane region" description="Helical" evidence="12">
    <location>
        <begin position="377"/>
        <end position="404"/>
    </location>
</feature>
<dbReference type="GO" id="GO:0042391">
    <property type="term" value="P:regulation of membrane potential"/>
    <property type="evidence" value="ECO:0007669"/>
    <property type="project" value="InterPro"/>
</dbReference>
<dbReference type="InterPro" id="IPR038770">
    <property type="entry name" value="Na+/solute_symporter_sf"/>
</dbReference>
<dbReference type="GeneID" id="37028641"/>
<keyword evidence="6 12" id="KW-1133">Transmembrane helix</keyword>
<dbReference type="STRING" id="1569628.A0A316UQQ7"/>
<dbReference type="FunFam" id="1.20.1530.20:FF:000015">
    <property type="entry name" value="Na(+)/H(+) antiporter 2"/>
    <property type="match status" value="1"/>
</dbReference>
<dbReference type="InterPro" id="IPR004712">
    <property type="entry name" value="Na+/H+_antiporter_fungi"/>
</dbReference>
<evidence type="ECO:0000256" key="3">
    <source>
        <dbReference type="ARBA" id="ARBA00022448"/>
    </source>
</evidence>
<gene>
    <name evidence="14" type="ORF">BDZ90DRAFT_233914</name>
</gene>
<feature type="region of interest" description="Disordered" evidence="11">
    <location>
        <begin position="537"/>
        <end position="731"/>
    </location>
</feature>
<dbReference type="PANTHER" id="PTHR31382">
    <property type="entry name" value="NA(+)/H(+) ANTIPORTER"/>
    <property type="match status" value="1"/>
</dbReference>
<evidence type="ECO:0000256" key="7">
    <source>
        <dbReference type="ARBA" id="ARBA00023053"/>
    </source>
</evidence>
<dbReference type="Pfam" id="PF00999">
    <property type="entry name" value="Na_H_Exchanger"/>
    <property type="match status" value="1"/>
</dbReference>
<evidence type="ECO:0000256" key="4">
    <source>
        <dbReference type="ARBA" id="ARBA00022449"/>
    </source>
</evidence>
<keyword evidence="15" id="KW-1185">Reference proteome</keyword>
<evidence type="ECO:0000259" key="13">
    <source>
        <dbReference type="Pfam" id="PF00999"/>
    </source>
</evidence>
<feature type="compositionally biased region" description="Polar residues" evidence="11">
    <location>
        <begin position="648"/>
        <end position="663"/>
    </location>
</feature>
<feature type="compositionally biased region" description="Basic and acidic residues" evidence="11">
    <location>
        <begin position="569"/>
        <end position="578"/>
    </location>
</feature>
<evidence type="ECO:0000256" key="12">
    <source>
        <dbReference type="SAM" id="Phobius"/>
    </source>
</evidence>
<evidence type="ECO:0000256" key="2">
    <source>
        <dbReference type="ARBA" id="ARBA00005248"/>
    </source>
</evidence>
<evidence type="ECO:0000256" key="8">
    <source>
        <dbReference type="ARBA" id="ARBA00023065"/>
    </source>
</evidence>
<protein>
    <recommendedName>
        <fullName evidence="13">Cation/H+ exchanger transmembrane domain-containing protein</fullName>
    </recommendedName>
</protein>
<dbReference type="AlphaFoldDB" id="A0A316UQQ7"/>
<keyword evidence="8" id="KW-0406">Ion transport</keyword>
<name>A0A316UQQ7_9BASI</name>
<feature type="transmembrane region" description="Helical" evidence="12">
    <location>
        <begin position="314"/>
        <end position="335"/>
    </location>
</feature>
<dbReference type="GO" id="GO:0005886">
    <property type="term" value="C:plasma membrane"/>
    <property type="evidence" value="ECO:0007669"/>
    <property type="project" value="InterPro"/>
</dbReference>
<feature type="transmembrane region" description="Helical" evidence="12">
    <location>
        <begin position="83"/>
        <end position="103"/>
    </location>
</feature>
<comment type="similarity">
    <text evidence="2">Belongs to the fungal Na(+)/H(+) exchanger family.</text>
</comment>
<evidence type="ECO:0000313" key="14">
    <source>
        <dbReference type="EMBL" id="PWN25455.1"/>
    </source>
</evidence>
<evidence type="ECO:0000256" key="9">
    <source>
        <dbReference type="ARBA" id="ARBA00023136"/>
    </source>
</evidence>
<evidence type="ECO:0000256" key="6">
    <source>
        <dbReference type="ARBA" id="ARBA00022989"/>
    </source>
</evidence>
<feature type="compositionally biased region" description="Low complexity" evidence="11">
    <location>
        <begin position="494"/>
        <end position="504"/>
    </location>
</feature>
<dbReference type="GO" id="GO:0015385">
    <property type="term" value="F:sodium:proton antiporter activity"/>
    <property type="evidence" value="ECO:0007669"/>
    <property type="project" value="InterPro"/>
</dbReference>
<dbReference type="GO" id="GO:0120029">
    <property type="term" value="P:proton export across plasma membrane"/>
    <property type="evidence" value="ECO:0007669"/>
    <property type="project" value="InterPro"/>
</dbReference>
<keyword evidence="3" id="KW-0813">Transport</keyword>
<feature type="compositionally biased region" description="Polar residues" evidence="11">
    <location>
        <begin position="591"/>
        <end position="602"/>
    </location>
</feature>
<dbReference type="EMBL" id="KZ819675">
    <property type="protein sequence ID" value="PWN25455.1"/>
    <property type="molecule type" value="Genomic_DNA"/>
</dbReference>
<feature type="domain" description="Cation/H+ exchanger transmembrane" evidence="13">
    <location>
        <begin position="35"/>
        <end position="444"/>
    </location>
</feature>
<sequence length="731" mass="79184">MPPASTIVAPQIEDVSKAFAVLGFFIVVYGQVSYIAKERLYLSEPLIAITLGIIVGPYVLGWVDPLSWSEDPEIYHETTYQFTRLVVGVQVLFTGIALPKAYLRREIVSLLVLLFGIMTTAWFVTALLIWGLIRTPGEWSLTFLESLCIAAAVTPTDPVLANSITKGRYAEKHVPANVRNIILAESGANDGLGFPFLYIAVYLIDRASIDRGDSVGTEVGRWVYAVVIYQIILSCVYGFVVGFIARKTLKWAEGRQYIDKDNFFAFGLGLALFTLGTTGLFGSDDILACFVAGNSFTWDDYYRIRSEESDVQDILDMLLNAAVFIYIGTIIPWNYYHAVADLEGPTLGGIPTWRIVLLGIFVLLLRRPPWVIASTKVIPALTTFGESAFAGWFGPIGVGAVFYIEVALRSIPDDGSRERLRSLYTPVVLFTVFSSVLTHGVTIPISKLGPHVVKKTATLTRSRSITFTSRPGSRSNTLDVSSTAAAAAKEQEQDSGAQQSASSGRPKWNPLYSVGKRTQSVVLFWRPDSFWRREADHLRHGDQDGEGEGADGEKRPTISGPSDPRRRHSIEEARKAEEQGASASSAENVEAGTSESTGSSPSADAGPRGHRPVPSALELPTTSSGDPAPPVPAHLRNAGRASEVPASAASTDSQQPAPSSSATHFKWSAAGWNEELARERAEAQREAREGWPEAVRAAMGERGGEGSGSRPGTPRAGGASTPGTPNRVRFD</sequence>
<keyword evidence="9 12" id="KW-0472">Membrane</keyword>
<evidence type="ECO:0000256" key="5">
    <source>
        <dbReference type="ARBA" id="ARBA00022692"/>
    </source>
</evidence>
<feature type="transmembrane region" description="Helical" evidence="12">
    <location>
        <begin position="46"/>
        <end position="63"/>
    </location>
</feature>
<reference evidence="14 15" key="1">
    <citation type="journal article" date="2018" name="Mol. Biol. Evol.">
        <title>Broad Genomic Sampling Reveals a Smut Pathogenic Ancestry of the Fungal Clade Ustilaginomycotina.</title>
        <authorList>
            <person name="Kijpornyongpan T."/>
            <person name="Mondo S.J."/>
            <person name="Barry K."/>
            <person name="Sandor L."/>
            <person name="Lee J."/>
            <person name="Lipzen A."/>
            <person name="Pangilinan J."/>
            <person name="LaButti K."/>
            <person name="Hainaut M."/>
            <person name="Henrissat B."/>
            <person name="Grigoriev I.V."/>
            <person name="Spatafora J.W."/>
            <person name="Aime M.C."/>
        </authorList>
    </citation>
    <scope>NUCLEOTIDE SEQUENCE [LARGE SCALE GENOMIC DNA]</scope>
    <source>
        <strain evidence="14 15">MCA 5214</strain>
    </source>
</reference>
<dbReference type="RefSeq" id="XP_025360067.1">
    <property type="nucleotide sequence ID" value="XM_025506818.1"/>
</dbReference>
<proteinExistence type="inferred from homology"/>
<evidence type="ECO:0000313" key="15">
    <source>
        <dbReference type="Proteomes" id="UP000245884"/>
    </source>
</evidence>
<dbReference type="PANTHER" id="PTHR31382:SF1">
    <property type="entry name" value="SODIUM ION_PROTON EXCHANGER (EUROFUNG)"/>
    <property type="match status" value="1"/>
</dbReference>